<feature type="compositionally biased region" description="Low complexity" evidence="1">
    <location>
        <begin position="70"/>
        <end position="85"/>
    </location>
</feature>
<feature type="region of interest" description="Disordered" evidence="1">
    <location>
        <begin position="18"/>
        <end position="85"/>
    </location>
</feature>
<evidence type="ECO:0000256" key="2">
    <source>
        <dbReference type="SAM" id="SignalP"/>
    </source>
</evidence>
<evidence type="ECO:0000313" key="3">
    <source>
        <dbReference type="EMBL" id="SAK75195.1"/>
    </source>
</evidence>
<dbReference type="Proteomes" id="UP000054624">
    <property type="component" value="Unassembled WGS sequence"/>
</dbReference>
<protein>
    <recommendedName>
        <fullName evidence="5">Lipoprotein</fullName>
    </recommendedName>
</protein>
<accession>A0A158BYM0</accession>
<feature type="signal peptide" evidence="2">
    <location>
        <begin position="1"/>
        <end position="21"/>
    </location>
</feature>
<evidence type="ECO:0008006" key="5">
    <source>
        <dbReference type="Google" id="ProtNLM"/>
    </source>
</evidence>
<keyword evidence="2" id="KW-0732">Signal</keyword>
<dbReference type="AlphaFoldDB" id="A0A158BYM0"/>
<proteinExistence type="predicted"/>
<keyword evidence="4" id="KW-1185">Reference proteome</keyword>
<gene>
    <name evidence="3" type="ORF">AWB76_04868</name>
</gene>
<feature type="chain" id="PRO_5007622285" description="Lipoprotein" evidence="2">
    <location>
        <begin position="22"/>
        <end position="85"/>
    </location>
</feature>
<dbReference type="EMBL" id="FCOI02000018">
    <property type="protein sequence ID" value="SAK75195.1"/>
    <property type="molecule type" value="Genomic_DNA"/>
</dbReference>
<evidence type="ECO:0000256" key="1">
    <source>
        <dbReference type="SAM" id="MobiDB-lite"/>
    </source>
</evidence>
<organism evidence="3 4">
    <name type="scientific">Caballeronia temeraria</name>
    <dbReference type="NCBI Taxonomy" id="1777137"/>
    <lineage>
        <taxon>Bacteria</taxon>
        <taxon>Pseudomonadati</taxon>
        <taxon>Pseudomonadota</taxon>
        <taxon>Betaproteobacteria</taxon>
        <taxon>Burkholderiales</taxon>
        <taxon>Burkholderiaceae</taxon>
        <taxon>Caballeronia</taxon>
    </lineage>
</organism>
<sequence length="85" mass="8431">MNRIPTLLSVFLVAMSASATAQNSQTPSSPATQQGAPATGHAAKETPPGSSSAGSPTLMQEREKGMSPDAASGTGASGKTGKMKQ</sequence>
<feature type="compositionally biased region" description="Low complexity" evidence="1">
    <location>
        <begin position="47"/>
        <end position="56"/>
    </location>
</feature>
<name>A0A158BYM0_9BURK</name>
<evidence type="ECO:0000313" key="4">
    <source>
        <dbReference type="Proteomes" id="UP000054624"/>
    </source>
</evidence>
<reference evidence="4" key="1">
    <citation type="submission" date="2016-01" db="EMBL/GenBank/DDBJ databases">
        <authorList>
            <person name="Peeters Charlotte."/>
        </authorList>
    </citation>
    <scope>NUCLEOTIDE SEQUENCE [LARGE SCALE GENOMIC DNA]</scope>
</reference>
<feature type="compositionally biased region" description="Polar residues" evidence="1">
    <location>
        <begin position="18"/>
        <end position="36"/>
    </location>
</feature>